<dbReference type="GO" id="GO:0044550">
    <property type="term" value="P:secondary metabolite biosynthetic process"/>
    <property type="evidence" value="ECO:0007669"/>
    <property type="project" value="TreeGrafter"/>
</dbReference>
<sequence>MHCGFEHLIGVVPETRLSVAELIQDAGGDATMLEATLENGLREVPVAIGKTTATLAAEAVAQLLADRPDLRVRVAVVILAHSLPVPVPPDTDLLAPIMLAIGRESLPALAVTGQPCAILHGAVQMARTWLSGIHPGGGVLVIGADVPSQPDERLFFNSAMGDAAVAGLLTCDAVRHQIIASTSDTQVVAYSGALSFPDAVARFRKSNPAAIRSSIERCLNAAGIDIGDVRLVVPHTPNRQLWSAVADIMRLPRERFYTDPIAQTGHMNSNDSFVHYLRAIEEARLASGDLALLVNPGFGGTRGCTIMRV</sequence>
<dbReference type="GO" id="GO:0016746">
    <property type="term" value="F:acyltransferase activity"/>
    <property type="evidence" value="ECO:0007669"/>
    <property type="project" value="UniProtKB-KW"/>
</dbReference>
<dbReference type="RefSeq" id="WP_132230327.1">
    <property type="nucleotide sequence ID" value="NZ_NRRH01000048.1"/>
</dbReference>
<protein>
    <submittedName>
        <fullName evidence="4">3-oxoacyl-[acyl-carrier-protein] synthase-3</fullName>
    </submittedName>
</protein>
<comment type="caution">
    <text evidence="4">The sequence shown here is derived from an EMBL/GenBank/DDBJ whole genome shotgun (WGS) entry which is preliminary data.</text>
</comment>
<proteinExistence type="predicted"/>
<evidence type="ECO:0000313" key="5">
    <source>
        <dbReference type="Proteomes" id="UP000295247"/>
    </source>
</evidence>
<gene>
    <name evidence="4" type="ORF">EDC29_110120</name>
</gene>
<dbReference type="EMBL" id="SMDC01000010">
    <property type="protein sequence ID" value="TCW34570.1"/>
    <property type="molecule type" value="Genomic_DNA"/>
</dbReference>
<dbReference type="InterPro" id="IPR016039">
    <property type="entry name" value="Thiolase-like"/>
</dbReference>
<dbReference type="AlphaFoldDB" id="A0A4V6P4P8"/>
<reference evidence="4 5" key="1">
    <citation type="submission" date="2019-03" db="EMBL/GenBank/DDBJ databases">
        <title>Genomic Encyclopedia of Type Strains, Phase IV (KMG-IV): sequencing the most valuable type-strain genomes for metagenomic binning, comparative biology and taxonomic classification.</title>
        <authorList>
            <person name="Goeker M."/>
        </authorList>
    </citation>
    <scope>NUCLEOTIDE SEQUENCE [LARGE SCALE GENOMIC DNA]</scope>
    <source>
        <strain evidence="4 5">DSM 203</strain>
    </source>
</reference>
<dbReference type="Pfam" id="PF08541">
    <property type="entry name" value="ACP_syn_III_C"/>
    <property type="match status" value="1"/>
</dbReference>
<dbReference type="InterPro" id="IPR013747">
    <property type="entry name" value="ACP_syn_III_C"/>
</dbReference>
<keyword evidence="1" id="KW-0808">Transferase</keyword>
<dbReference type="SUPFAM" id="SSF53901">
    <property type="entry name" value="Thiolase-like"/>
    <property type="match status" value="1"/>
</dbReference>
<evidence type="ECO:0000259" key="3">
    <source>
        <dbReference type="Pfam" id="PF08541"/>
    </source>
</evidence>
<dbReference type="Proteomes" id="UP000295247">
    <property type="component" value="Unassembled WGS sequence"/>
</dbReference>
<accession>A0A4V6P4P8</accession>
<evidence type="ECO:0000313" key="4">
    <source>
        <dbReference type="EMBL" id="TCW34570.1"/>
    </source>
</evidence>
<organism evidence="4 5">
    <name type="scientific">Marichromatium gracile</name>
    <name type="common">Chromatium gracile</name>
    <dbReference type="NCBI Taxonomy" id="1048"/>
    <lineage>
        <taxon>Bacteria</taxon>
        <taxon>Pseudomonadati</taxon>
        <taxon>Pseudomonadota</taxon>
        <taxon>Gammaproteobacteria</taxon>
        <taxon>Chromatiales</taxon>
        <taxon>Chromatiaceae</taxon>
        <taxon>Marichromatium</taxon>
    </lineage>
</organism>
<dbReference type="PANTHER" id="PTHR34069">
    <property type="entry name" value="3-OXOACYL-[ACYL-CARRIER-PROTEIN] SYNTHASE 3"/>
    <property type="match status" value="1"/>
</dbReference>
<evidence type="ECO:0000256" key="2">
    <source>
        <dbReference type="ARBA" id="ARBA00023315"/>
    </source>
</evidence>
<feature type="domain" description="Beta-ketoacyl-[acyl-carrier-protein] synthase III C-terminal" evidence="3">
    <location>
        <begin position="219"/>
        <end position="308"/>
    </location>
</feature>
<dbReference type="PANTHER" id="PTHR34069:SF2">
    <property type="entry name" value="BETA-KETOACYL-[ACYL-CARRIER-PROTEIN] SYNTHASE III"/>
    <property type="match status" value="1"/>
</dbReference>
<name>A0A4V6P4P8_MARGR</name>
<keyword evidence="2" id="KW-0012">Acyltransferase</keyword>
<evidence type="ECO:0000256" key="1">
    <source>
        <dbReference type="ARBA" id="ARBA00022679"/>
    </source>
</evidence>
<dbReference type="Gene3D" id="3.40.47.10">
    <property type="match status" value="2"/>
</dbReference>